<dbReference type="AlphaFoldDB" id="A0A941EY90"/>
<proteinExistence type="predicted"/>
<evidence type="ECO:0000313" key="3">
    <source>
        <dbReference type="Proteomes" id="UP000675781"/>
    </source>
</evidence>
<gene>
    <name evidence="2" type="ORF">KDL01_35195</name>
</gene>
<dbReference type="RefSeq" id="WP_212533023.1">
    <property type="nucleotide sequence ID" value="NZ_JAGSOG010000303.1"/>
</dbReference>
<reference evidence="2" key="1">
    <citation type="submission" date="2021-04" db="EMBL/GenBank/DDBJ databases">
        <title>Genome based classification of Actinospica acidithermotolerans sp. nov., an actinobacterium isolated from an Indonesian hot spring.</title>
        <authorList>
            <person name="Kusuma A.B."/>
            <person name="Putra K.E."/>
            <person name="Nafisah S."/>
            <person name="Loh J."/>
            <person name="Nouioui I."/>
            <person name="Goodfellow M."/>
        </authorList>
    </citation>
    <scope>NUCLEOTIDE SEQUENCE</scope>
    <source>
        <strain evidence="2">CSCA 57</strain>
    </source>
</reference>
<keyword evidence="3" id="KW-1185">Reference proteome</keyword>
<feature type="region of interest" description="Disordered" evidence="1">
    <location>
        <begin position="46"/>
        <end position="80"/>
    </location>
</feature>
<feature type="region of interest" description="Disordered" evidence="1">
    <location>
        <begin position="1"/>
        <end position="24"/>
    </location>
</feature>
<sequence length="497" mass="50570">MPAHRSHPHPHPHPGQHPRPRSRRAVATTLTTAAVLIAATATASGASGGFGPLPPQNPYTAANGTATMHGDSASSDTTPYAGPGAGSISWSRTALASACPTVVIGSDGYPVALCTTIFGETPTVYLLDPSNGAKLASLALPKGSLFGGVYAYLDNADQLVAVDGDDNLLRIGHQQAADGSWSLTIDQSTPLSAYLPSGDNVVGLSPGWDGRVWFATAGGVIGTADTTTGAVHTISTGEGIDNSISTVPGYTAVATDHALYLLTEAPDGTPVIDWRAAYDRGPGRKPGQLSWGTGATPSFFGPGDGTEYVTITDNAAPHENLLVYKVAAGPTPICTTPVLTQYPESGTEDAVIASGDSVFVTDTYGYPYPALPSGAPASVPSSASFDGGMSRVDVNVDGTGCQLVWNSDVESAALPRLSLADGKIYTFTVSGPTGLVGSDTFALYGYAVVDPATGAVESSSSIGIGLLYNPLQMTGTTAADGTLYQGTETGVLRITGD</sequence>
<name>A0A941EY90_9ACTN</name>
<comment type="caution">
    <text evidence="2">The sequence shown here is derived from an EMBL/GenBank/DDBJ whole genome shotgun (WGS) entry which is preliminary data.</text>
</comment>
<evidence type="ECO:0000313" key="2">
    <source>
        <dbReference type="EMBL" id="MBR7838567.1"/>
    </source>
</evidence>
<protein>
    <submittedName>
        <fullName evidence="2">Uncharacterized protein</fullName>
    </submittedName>
</protein>
<feature type="compositionally biased region" description="Polar residues" evidence="1">
    <location>
        <begin position="58"/>
        <end position="78"/>
    </location>
</feature>
<dbReference type="EMBL" id="JAGSOG010000303">
    <property type="protein sequence ID" value="MBR7838567.1"/>
    <property type="molecule type" value="Genomic_DNA"/>
</dbReference>
<accession>A0A941EY90</accession>
<evidence type="ECO:0000256" key="1">
    <source>
        <dbReference type="SAM" id="MobiDB-lite"/>
    </source>
</evidence>
<organism evidence="2 3">
    <name type="scientific">Actinospica durhamensis</name>
    <dbReference type="NCBI Taxonomy" id="1508375"/>
    <lineage>
        <taxon>Bacteria</taxon>
        <taxon>Bacillati</taxon>
        <taxon>Actinomycetota</taxon>
        <taxon>Actinomycetes</taxon>
        <taxon>Catenulisporales</taxon>
        <taxon>Actinospicaceae</taxon>
        <taxon>Actinospica</taxon>
    </lineage>
</organism>
<dbReference type="Proteomes" id="UP000675781">
    <property type="component" value="Unassembled WGS sequence"/>
</dbReference>